<dbReference type="Gene3D" id="4.10.400.10">
    <property type="entry name" value="Low-density Lipoprotein Receptor"/>
    <property type="match status" value="1"/>
</dbReference>
<dbReference type="InterPro" id="IPR023415">
    <property type="entry name" value="LDLR_class-A_CS"/>
</dbReference>
<comment type="caution">
    <text evidence="4">The sequence shown here is derived from an EMBL/GenBank/DDBJ whole genome shotgun (WGS) entry which is preliminary data.</text>
</comment>
<organism evidence="4 5">
    <name type="scientific">Macrosiphum euphorbiae</name>
    <name type="common">potato aphid</name>
    <dbReference type="NCBI Taxonomy" id="13131"/>
    <lineage>
        <taxon>Eukaryota</taxon>
        <taxon>Metazoa</taxon>
        <taxon>Ecdysozoa</taxon>
        <taxon>Arthropoda</taxon>
        <taxon>Hexapoda</taxon>
        <taxon>Insecta</taxon>
        <taxon>Pterygota</taxon>
        <taxon>Neoptera</taxon>
        <taxon>Paraneoptera</taxon>
        <taxon>Hemiptera</taxon>
        <taxon>Sternorrhyncha</taxon>
        <taxon>Aphidomorpha</taxon>
        <taxon>Aphidoidea</taxon>
        <taxon>Aphididae</taxon>
        <taxon>Macrosiphini</taxon>
        <taxon>Macrosiphum</taxon>
    </lineage>
</organism>
<dbReference type="SUPFAM" id="SSF50494">
    <property type="entry name" value="Trypsin-like serine proteases"/>
    <property type="match status" value="2"/>
</dbReference>
<keyword evidence="1 2" id="KW-1015">Disulfide bond</keyword>
<dbReference type="PANTHER" id="PTHR24252">
    <property type="entry name" value="ACROSIN-RELATED"/>
    <property type="match status" value="1"/>
</dbReference>
<dbReference type="InterPro" id="IPR043504">
    <property type="entry name" value="Peptidase_S1_PA_chymotrypsin"/>
</dbReference>
<keyword evidence="5" id="KW-1185">Reference proteome</keyword>
<dbReference type="InterPro" id="IPR036055">
    <property type="entry name" value="LDL_receptor-like_sf"/>
</dbReference>
<evidence type="ECO:0000313" key="5">
    <source>
        <dbReference type="Proteomes" id="UP001160148"/>
    </source>
</evidence>
<dbReference type="InterPro" id="IPR001254">
    <property type="entry name" value="Trypsin_dom"/>
</dbReference>
<protein>
    <recommendedName>
        <fullName evidence="3">Peptidase S1 domain-containing protein</fullName>
    </recommendedName>
</protein>
<dbReference type="CDD" id="cd00190">
    <property type="entry name" value="Tryp_SPc"/>
    <property type="match status" value="1"/>
</dbReference>
<reference evidence="4 5" key="1">
    <citation type="submission" date="2023-01" db="EMBL/GenBank/DDBJ databases">
        <authorList>
            <person name="Whitehead M."/>
        </authorList>
    </citation>
    <scope>NUCLEOTIDE SEQUENCE [LARGE SCALE GENOMIC DNA]</scope>
</reference>
<dbReference type="SMART" id="SM00192">
    <property type="entry name" value="LDLa"/>
    <property type="match status" value="1"/>
</dbReference>
<dbReference type="AlphaFoldDB" id="A0AAV0X5A4"/>
<dbReference type="EMBL" id="CARXXK010000003">
    <property type="protein sequence ID" value="CAI6363410.1"/>
    <property type="molecule type" value="Genomic_DNA"/>
</dbReference>
<feature type="domain" description="Peptidase S1" evidence="3">
    <location>
        <begin position="476"/>
        <end position="675"/>
    </location>
</feature>
<dbReference type="Pfam" id="PF00057">
    <property type="entry name" value="Ldl_recept_a"/>
    <property type="match status" value="1"/>
</dbReference>
<dbReference type="GO" id="GO:0006508">
    <property type="term" value="P:proteolysis"/>
    <property type="evidence" value="ECO:0007669"/>
    <property type="project" value="InterPro"/>
</dbReference>
<dbReference type="PANTHER" id="PTHR24252:SF7">
    <property type="entry name" value="HYALIN"/>
    <property type="match status" value="1"/>
</dbReference>
<dbReference type="PROSITE" id="PS01209">
    <property type="entry name" value="LDLRA_1"/>
    <property type="match status" value="1"/>
</dbReference>
<feature type="domain" description="Peptidase S1" evidence="3">
    <location>
        <begin position="55"/>
        <end position="317"/>
    </location>
</feature>
<dbReference type="GO" id="GO:0004252">
    <property type="term" value="F:serine-type endopeptidase activity"/>
    <property type="evidence" value="ECO:0007669"/>
    <property type="project" value="InterPro"/>
</dbReference>
<evidence type="ECO:0000313" key="4">
    <source>
        <dbReference type="EMBL" id="CAI6363410.1"/>
    </source>
</evidence>
<feature type="disulfide bond" evidence="2">
    <location>
        <begin position="4"/>
        <end position="22"/>
    </location>
</feature>
<evidence type="ECO:0000256" key="2">
    <source>
        <dbReference type="PROSITE-ProRule" id="PRU00124"/>
    </source>
</evidence>
<dbReference type="PROSITE" id="PS50068">
    <property type="entry name" value="LDLRA_2"/>
    <property type="match status" value="1"/>
</dbReference>
<gene>
    <name evidence="4" type="ORF">MEUPH1_LOCUS18363</name>
</gene>
<accession>A0AAV0X5A4</accession>
<dbReference type="Gene3D" id="2.40.10.10">
    <property type="entry name" value="Trypsin-like serine proteases"/>
    <property type="match status" value="2"/>
</dbReference>
<dbReference type="PROSITE" id="PS50240">
    <property type="entry name" value="TRYPSIN_DOM"/>
    <property type="match status" value="2"/>
</dbReference>
<dbReference type="SUPFAM" id="SSF57424">
    <property type="entry name" value="LDL receptor-like module"/>
    <property type="match status" value="1"/>
</dbReference>
<dbReference type="InterPro" id="IPR002172">
    <property type="entry name" value="LDrepeatLR_classA_rpt"/>
</dbReference>
<sequence>MFNCSNELCIEWSWVCDGYKDCSDGSDETKDMCDRYEDGTNMTMDCGRIRIKNQVISKKDNEESKVKAPWHVEIFRLYEGLHFYVCGGTIIAPNLVISVAHFFLKSSMISTNTSMNYDLYTICVGFCDRRLPKIINNDFTQTMNVEMIYLGEGYDGSYNQDIAVIVLANKVPFINGLAAPVCIDWNKKYNLVNGDQGKVFFSKSPLEDDYGLIFLEKNSSYINYKTCRRMHLSNDSSFPVFLKYMNFDKFCATVDLDESKFHKTVRRIYGTGIMFLHSSSYFLTGVDILSDDLTNSTMIVGYTDIKYHVDWIRGILNKHLTVKSCVLPTVEGVVYSYVDSNETLPHGTLIDHNLHVIENCEVGYHRAYPSPLRYCREKGKWLSNSEKLCFKMCPPLESDSLDIKCSYNGKYSNCSNLSIPDTIATLSCKPTFSAPNCQEDTPLELHCQSNGIWNKPLYTCKPDCGRVYNIKSMVLINNGEKAIVGTAPWNVGLYRFNKKKFDYDLKCGGSIISPNLVVSAAHCFEAILSSENIISINDGGYKIAVGKYDRNITIIDNEFTKIINVVTVYVKEGYHGYRWFFTDDIAIVVLQNRVYFNNGVAPVCIDWNGKYNEANGDQGKIFGWGATENASSSPNLLEASLPYIDYSSCRKSYKNGFENYVTVDKFCAGSELGNKIFKHSILLNHYIVLSYYFLRVL</sequence>
<dbReference type="CDD" id="cd00112">
    <property type="entry name" value="LDLa"/>
    <property type="match status" value="1"/>
</dbReference>
<dbReference type="SMART" id="SM00020">
    <property type="entry name" value="Tryp_SPc"/>
    <property type="match status" value="1"/>
</dbReference>
<proteinExistence type="predicted"/>
<evidence type="ECO:0000259" key="3">
    <source>
        <dbReference type="PROSITE" id="PS50240"/>
    </source>
</evidence>
<dbReference type="Proteomes" id="UP001160148">
    <property type="component" value="Unassembled WGS sequence"/>
</dbReference>
<dbReference type="InterPro" id="IPR009003">
    <property type="entry name" value="Peptidase_S1_PA"/>
</dbReference>
<dbReference type="InterPro" id="IPR018114">
    <property type="entry name" value="TRYPSIN_HIS"/>
</dbReference>
<name>A0AAV0X5A4_9HEMI</name>
<dbReference type="PROSITE" id="PS00134">
    <property type="entry name" value="TRYPSIN_HIS"/>
    <property type="match status" value="1"/>
</dbReference>
<dbReference type="Pfam" id="PF00089">
    <property type="entry name" value="Trypsin"/>
    <property type="match status" value="2"/>
</dbReference>
<comment type="caution">
    <text evidence="2">Lacks conserved residue(s) required for the propagation of feature annotation.</text>
</comment>
<evidence type="ECO:0000256" key="1">
    <source>
        <dbReference type="ARBA" id="ARBA00023157"/>
    </source>
</evidence>